<dbReference type="GeneID" id="27668786"/>
<gene>
    <name evidence="1" type="ORF">SPSK_06817</name>
</gene>
<proteinExistence type="predicted"/>
<protein>
    <submittedName>
        <fullName evidence="1">Uncharacterized protein</fullName>
    </submittedName>
</protein>
<evidence type="ECO:0000313" key="1">
    <source>
        <dbReference type="EMBL" id="KJR89159.1"/>
    </source>
</evidence>
<comment type="caution">
    <text evidence="1">The sequence shown here is derived from an EMBL/GenBank/DDBJ whole genome shotgun (WGS) entry which is preliminary data.</text>
</comment>
<accession>A0A0F2MJC1</accession>
<dbReference type="Proteomes" id="UP000033710">
    <property type="component" value="Unassembled WGS sequence"/>
</dbReference>
<dbReference type="EMBL" id="AXCR01000001">
    <property type="protein sequence ID" value="KJR89159.1"/>
    <property type="molecule type" value="Genomic_DNA"/>
</dbReference>
<organism evidence="1 2">
    <name type="scientific">Sporothrix schenckii 1099-18</name>
    <dbReference type="NCBI Taxonomy" id="1397361"/>
    <lineage>
        <taxon>Eukaryota</taxon>
        <taxon>Fungi</taxon>
        <taxon>Dikarya</taxon>
        <taxon>Ascomycota</taxon>
        <taxon>Pezizomycotina</taxon>
        <taxon>Sordariomycetes</taxon>
        <taxon>Sordariomycetidae</taxon>
        <taxon>Ophiostomatales</taxon>
        <taxon>Ophiostomataceae</taxon>
        <taxon>Sporothrix</taxon>
    </lineage>
</organism>
<dbReference type="RefSeq" id="XP_016591835.1">
    <property type="nucleotide sequence ID" value="XM_016733509.1"/>
</dbReference>
<evidence type="ECO:0000313" key="2">
    <source>
        <dbReference type="Proteomes" id="UP000033710"/>
    </source>
</evidence>
<sequence>MATCDALALVSIVPKRKGFALLQNSTHMDTKQERRQESLTLCLQLFPMRNMLRSTGPKPAASVPYEGPWDT</sequence>
<dbReference type="KEGG" id="ssck:SPSK_06817"/>
<reference evidence="1 2" key="1">
    <citation type="journal article" date="2014" name="BMC Genomics">
        <title>Comparative genomics of the major fungal agents of human and animal Sporotrichosis: Sporothrix schenckii and Sporothrix brasiliensis.</title>
        <authorList>
            <person name="Teixeira M.M."/>
            <person name="de Almeida L.G."/>
            <person name="Kubitschek-Barreira P."/>
            <person name="Alves F.L."/>
            <person name="Kioshima E.S."/>
            <person name="Abadio A.K."/>
            <person name="Fernandes L."/>
            <person name="Derengowski L.S."/>
            <person name="Ferreira K.S."/>
            <person name="Souza R.C."/>
            <person name="Ruiz J.C."/>
            <person name="de Andrade N.C."/>
            <person name="Paes H.C."/>
            <person name="Nicola A.M."/>
            <person name="Albuquerque P."/>
            <person name="Gerber A.L."/>
            <person name="Martins V.P."/>
            <person name="Peconick L.D."/>
            <person name="Neto A.V."/>
            <person name="Chaucanez C.B."/>
            <person name="Silva P.A."/>
            <person name="Cunha O.L."/>
            <person name="de Oliveira F.F."/>
            <person name="dos Santos T.C."/>
            <person name="Barros A.L."/>
            <person name="Soares M.A."/>
            <person name="de Oliveira L.M."/>
            <person name="Marini M.M."/>
            <person name="Villalobos-Duno H."/>
            <person name="Cunha M.M."/>
            <person name="de Hoog S."/>
            <person name="da Silveira J.F."/>
            <person name="Henrissat B."/>
            <person name="Nino-Vega G.A."/>
            <person name="Cisalpino P.S."/>
            <person name="Mora-Montes H.M."/>
            <person name="Almeida S.R."/>
            <person name="Stajich J.E."/>
            <person name="Lopes-Bezerra L.M."/>
            <person name="Vasconcelos A.T."/>
            <person name="Felipe M.S."/>
        </authorList>
    </citation>
    <scope>NUCLEOTIDE SEQUENCE [LARGE SCALE GENOMIC DNA]</scope>
    <source>
        <strain evidence="1 2">1099-18</strain>
    </source>
</reference>
<reference evidence="1 2" key="2">
    <citation type="journal article" date="2015" name="Eukaryot. Cell">
        <title>Asexual propagation of a virulent clone complex in a human and feline outbreak of sporotrichosis.</title>
        <authorList>
            <person name="Teixeira Mde M."/>
            <person name="Rodrigues A.M."/>
            <person name="Tsui C.K."/>
            <person name="de Almeida L.G."/>
            <person name="Van Diepeningen A.D."/>
            <person name="van den Ende B.G."/>
            <person name="Fernandes G.F."/>
            <person name="Kano R."/>
            <person name="Hamelin R.C."/>
            <person name="Lopes-Bezerra L.M."/>
            <person name="Vasconcelos A.T."/>
            <person name="de Hoog S."/>
            <person name="de Camargo Z.P."/>
            <person name="Felipe M.S."/>
        </authorList>
    </citation>
    <scope>NUCLEOTIDE SEQUENCE [LARGE SCALE GENOMIC DNA]</scope>
    <source>
        <strain evidence="1 2">1099-18</strain>
    </source>
</reference>
<dbReference type="VEuPathDB" id="FungiDB:SPSK_06817"/>
<dbReference type="AlphaFoldDB" id="A0A0F2MJC1"/>
<name>A0A0F2MJC1_SPOSC</name>